<evidence type="ECO:0000313" key="5">
    <source>
        <dbReference type="EMBL" id="KPV51832.1"/>
    </source>
</evidence>
<keyword evidence="3" id="KW-0460">Magnesium</keyword>
<sequence>RMPLANMGEADAHDALYPGHRWHAVMHTIVAAARANGLRCMDGLSANFKDSASFERACRVALALGFDGKQCIHPAQVATANAVFAPNAEDLDWARAVVAAYEAATAAGRGAISLNGTMIDAANVRMAQTLVRRQAIIDARD</sequence>
<feature type="non-terminal residue" evidence="5">
    <location>
        <position position="1"/>
    </location>
</feature>
<keyword evidence="2" id="KW-0479">Metal-binding</keyword>
<dbReference type="Gene3D" id="3.20.20.60">
    <property type="entry name" value="Phosphoenolpyruvate-binding domains"/>
    <property type="match status" value="1"/>
</dbReference>
<proteinExistence type="predicted"/>
<accession>A0A0P9CZ94</accession>
<dbReference type="Pfam" id="PF03328">
    <property type="entry name" value="HpcH_HpaI"/>
    <property type="match status" value="1"/>
</dbReference>
<name>A0A0P9CZ94_9CHLR</name>
<dbReference type="GO" id="GO:0016829">
    <property type="term" value="F:lyase activity"/>
    <property type="evidence" value="ECO:0007669"/>
    <property type="project" value="UniProtKB-KW"/>
</dbReference>
<dbReference type="PANTHER" id="PTHR32308:SF0">
    <property type="entry name" value="HPCH_HPAI ALDOLASE_CITRATE LYASE DOMAIN-CONTAINING PROTEIN"/>
    <property type="match status" value="1"/>
</dbReference>
<organism evidence="5 6">
    <name type="scientific">Kouleothrix aurantiaca</name>
    <dbReference type="NCBI Taxonomy" id="186479"/>
    <lineage>
        <taxon>Bacteria</taxon>
        <taxon>Bacillati</taxon>
        <taxon>Chloroflexota</taxon>
        <taxon>Chloroflexia</taxon>
        <taxon>Chloroflexales</taxon>
        <taxon>Roseiflexineae</taxon>
        <taxon>Roseiflexaceae</taxon>
        <taxon>Kouleothrix</taxon>
    </lineage>
</organism>
<dbReference type="PANTHER" id="PTHR32308">
    <property type="entry name" value="LYASE BETA SUBUNIT, PUTATIVE (AFU_ORTHOLOGUE AFUA_4G13030)-RELATED"/>
    <property type="match status" value="1"/>
</dbReference>
<gene>
    <name evidence="5" type="ORF">SE17_19000</name>
</gene>
<keyword evidence="5" id="KW-0456">Lyase</keyword>
<dbReference type="EMBL" id="LJCR01000759">
    <property type="protein sequence ID" value="KPV51832.1"/>
    <property type="molecule type" value="Genomic_DNA"/>
</dbReference>
<evidence type="ECO:0000256" key="1">
    <source>
        <dbReference type="ARBA" id="ARBA00001946"/>
    </source>
</evidence>
<reference evidence="5 6" key="1">
    <citation type="submission" date="2015-09" db="EMBL/GenBank/DDBJ databases">
        <title>Draft genome sequence of Kouleothrix aurantiaca JCM 19913.</title>
        <authorList>
            <person name="Hemp J."/>
        </authorList>
    </citation>
    <scope>NUCLEOTIDE SEQUENCE [LARGE SCALE GENOMIC DNA]</scope>
    <source>
        <strain evidence="5 6">COM-B</strain>
    </source>
</reference>
<dbReference type="InterPro" id="IPR005000">
    <property type="entry name" value="Aldolase/citrate-lyase_domain"/>
</dbReference>
<comment type="caution">
    <text evidence="5">The sequence shown here is derived from an EMBL/GenBank/DDBJ whole genome shotgun (WGS) entry which is preliminary data.</text>
</comment>
<evidence type="ECO:0000259" key="4">
    <source>
        <dbReference type="Pfam" id="PF03328"/>
    </source>
</evidence>
<evidence type="ECO:0000313" key="6">
    <source>
        <dbReference type="Proteomes" id="UP000050509"/>
    </source>
</evidence>
<dbReference type="Proteomes" id="UP000050509">
    <property type="component" value="Unassembled WGS sequence"/>
</dbReference>
<evidence type="ECO:0000256" key="3">
    <source>
        <dbReference type="ARBA" id="ARBA00022842"/>
    </source>
</evidence>
<protein>
    <submittedName>
        <fullName evidence="5">Citryl-CoA lyase</fullName>
    </submittedName>
</protein>
<comment type="cofactor">
    <cofactor evidence="1">
        <name>Mg(2+)</name>
        <dbReference type="ChEBI" id="CHEBI:18420"/>
    </cofactor>
</comment>
<feature type="domain" description="HpcH/HpaI aldolase/citrate lyase" evidence="4">
    <location>
        <begin position="13"/>
        <end position="74"/>
    </location>
</feature>
<keyword evidence="6" id="KW-1185">Reference proteome</keyword>
<evidence type="ECO:0000256" key="2">
    <source>
        <dbReference type="ARBA" id="ARBA00022723"/>
    </source>
</evidence>
<dbReference type="SUPFAM" id="SSF51621">
    <property type="entry name" value="Phosphoenolpyruvate/pyruvate domain"/>
    <property type="match status" value="1"/>
</dbReference>
<dbReference type="GO" id="GO:0006107">
    <property type="term" value="P:oxaloacetate metabolic process"/>
    <property type="evidence" value="ECO:0007669"/>
    <property type="project" value="TreeGrafter"/>
</dbReference>
<dbReference type="InterPro" id="IPR040442">
    <property type="entry name" value="Pyrv_kinase-like_dom_sf"/>
</dbReference>
<dbReference type="AlphaFoldDB" id="A0A0P9CZ94"/>
<dbReference type="GO" id="GO:0000287">
    <property type="term" value="F:magnesium ion binding"/>
    <property type="evidence" value="ECO:0007669"/>
    <property type="project" value="TreeGrafter"/>
</dbReference>
<dbReference type="InterPro" id="IPR015813">
    <property type="entry name" value="Pyrv/PenolPyrv_kinase-like_dom"/>
</dbReference>